<feature type="compositionally biased region" description="Basic and acidic residues" evidence="1">
    <location>
        <begin position="75"/>
        <end position="122"/>
    </location>
</feature>
<protein>
    <submittedName>
        <fullName evidence="2">Uncharacterized protein</fullName>
    </submittedName>
</protein>
<name>A0A117NSS3_PENFR</name>
<proteinExistence type="predicted"/>
<keyword evidence="3" id="KW-1185">Reference proteome</keyword>
<comment type="caution">
    <text evidence="2">The sequence shown here is derived from an EMBL/GenBank/DDBJ whole genome shotgun (WGS) entry which is preliminary data.</text>
</comment>
<evidence type="ECO:0000313" key="2">
    <source>
        <dbReference type="EMBL" id="KUM66715.1"/>
    </source>
</evidence>
<gene>
    <name evidence="2" type="ORF">ACN42_g351</name>
</gene>
<dbReference type="AlphaFoldDB" id="A0A117NSS3"/>
<dbReference type="STRING" id="48697.A0A117NSS3"/>
<evidence type="ECO:0000256" key="1">
    <source>
        <dbReference type="SAM" id="MobiDB-lite"/>
    </source>
</evidence>
<sequence>MRHLSLETQDLNTLTELCFSITSLQSTCITLYLQNFIYFCFVTLSSTYLLDTDLSNAASISPRLGPQLPSEMANEGERPTSADKGKGKVDDVRELNGKNTENGEKPEEEKKKDEASEEGMLR</sequence>
<dbReference type="Proteomes" id="UP000055045">
    <property type="component" value="Unassembled WGS sequence"/>
</dbReference>
<organism evidence="2 3">
    <name type="scientific">Penicillium freii</name>
    <dbReference type="NCBI Taxonomy" id="48697"/>
    <lineage>
        <taxon>Eukaryota</taxon>
        <taxon>Fungi</taxon>
        <taxon>Dikarya</taxon>
        <taxon>Ascomycota</taxon>
        <taxon>Pezizomycotina</taxon>
        <taxon>Eurotiomycetes</taxon>
        <taxon>Eurotiomycetidae</taxon>
        <taxon>Eurotiales</taxon>
        <taxon>Aspergillaceae</taxon>
        <taxon>Penicillium</taxon>
    </lineage>
</organism>
<dbReference type="EMBL" id="LLXE01000005">
    <property type="protein sequence ID" value="KUM66715.1"/>
    <property type="molecule type" value="Genomic_DNA"/>
</dbReference>
<accession>A0A117NSS3</accession>
<evidence type="ECO:0000313" key="3">
    <source>
        <dbReference type="Proteomes" id="UP000055045"/>
    </source>
</evidence>
<feature type="region of interest" description="Disordered" evidence="1">
    <location>
        <begin position="59"/>
        <end position="122"/>
    </location>
</feature>
<reference evidence="2 3" key="1">
    <citation type="submission" date="2015-10" db="EMBL/GenBank/DDBJ databases">
        <title>Genome sequencing of Penicillium freii.</title>
        <authorList>
            <person name="Nguyen H.D."/>
            <person name="Visagie C.M."/>
            <person name="Seifert K.A."/>
        </authorList>
    </citation>
    <scope>NUCLEOTIDE SEQUENCE [LARGE SCALE GENOMIC DNA]</scope>
    <source>
        <strain evidence="2 3">DAOM 242723</strain>
    </source>
</reference>